<sequence length="241" mass="26481">MSLVSLNVGNFVTLRLRSENYPLWCEEDLALVESQELVAYLMGKVTILEAVLPPPEGSNHQAVPNPNFVKWKTTYRLLRGWIIGTLSEEAFGIVIGLDTSAQKDLDTPLNDYLRKFKGVCDNLSAIGFPVDDKTKAFSLLNGLGARYEPFTTSMLKPPMPSYAEAMPLLQSYETRISLHSPDSAAYTAFYGQKNNSKFTNKGARQSGNFSSKGKGFFSANQATVKRTNQGSSDTKGSNEGT</sequence>
<evidence type="ECO:0000313" key="1">
    <source>
        <dbReference type="EMBL" id="KAJ0098002.1"/>
    </source>
</evidence>
<dbReference type="EMBL" id="CM047901">
    <property type="protein sequence ID" value="KAJ0098002.1"/>
    <property type="molecule type" value="Genomic_DNA"/>
</dbReference>
<organism evidence="1 2">
    <name type="scientific">Pistacia atlantica</name>
    <dbReference type="NCBI Taxonomy" id="434234"/>
    <lineage>
        <taxon>Eukaryota</taxon>
        <taxon>Viridiplantae</taxon>
        <taxon>Streptophyta</taxon>
        <taxon>Embryophyta</taxon>
        <taxon>Tracheophyta</taxon>
        <taxon>Spermatophyta</taxon>
        <taxon>Magnoliopsida</taxon>
        <taxon>eudicotyledons</taxon>
        <taxon>Gunneridae</taxon>
        <taxon>Pentapetalae</taxon>
        <taxon>rosids</taxon>
        <taxon>malvids</taxon>
        <taxon>Sapindales</taxon>
        <taxon>Anacardiaceae</taxon>
        <taxon>Pistacia</taxon>
    </lineage>
</organism>
<evidence type="ECO:0000313" key="2">
    <source>
        <dbReference type="Proteomes" id="UP001164250"/>
    </source>
</evidence>
<gene>
    <name evidence="1" type="ORF">Patl1_27586</name>
</gene>
<proteinExistence type="predicted"/>
<protein>
    <submittedName>
        <fullName evidence="1">Uncharacterized protein</fullName>
    </submittedName>
</protein>
<comment type="caution">
    <text evidence="1">The sequence shown here is derived from an EMBL/GenBank/DDBJ whole genome shotgun (WGS) entry which is preliminary data.</text>
</comment>
<reference evidence="2" key="1">
    <citation type="journal article" date="2023" name="G3 (Bethesda)">
        <title>Genome assembly and association tests identify interacting loci associated with vigor, precocity, and sex in interspecific pistachio rootstocks.</title>
        <authorList>
            <person name="Palmer W."/>
            <person name="Jacygrad E."/>
            <person name="Sagayaradj S."/>
            <person name="Cavanaugh K."/>
            <person name="Han R."/>
            <person name="Bertier L."/>
            <person name="Beede B."/>
            <person name="Kafkas S."/>
            <person name="Golino D."/>
            <person name="Preece J."/>
            <person name="Michelmore R."/>
        </authorList>
    </citation>
    <scope>NUCLEOTIDE SEQUENCE [LARGE SCALE GENOMIC DNA]</scope>
</reference>
<dbReference type="Proteomes" id="UP001164250">
    <property type="component" value="Chromosome 5"/>
</dbReference>
<name>A0ACC1BGN0_9ROSI</name>
<accession>A0ACC1BGN0</accession>
<keyword evidence="2" id="KW-1185">Reference proteome</keyword>